<evidence type="ECO:0000256" key="4">
    <source>
        <dbReference type="ARBA" id="ARBA00022679"/>
    </source>
</evidence>
<comment type="catalytic activity">
    <reaction evidence="6">
        <text>2'-phospho-[ligated tRNA] + NAD(+) = mature tRNA + ADP-alpha-D-ribose 1'',2''-cyclic phosphate + nicotinamide</text>
        <dbReference type="Rhea" id="RHEA:23324"/>
        <dbReference type="Rhea" id="RHEA-COMP:11106"/>
        <dbReference type="Rhea" id="RHEA-COMP:11107"/>
        <dbReference type="ChEBI" id="CHEBI:17154"/>
        <dbReference type="ChEBI" id="CHEBI:57540"/>
        <dbReference type="ChEBI" id="CHEBI:76596"/>
        <dbReference type="ChEBI" id="CHEBI:82883"/>
        <dbReference type="ChEBI" id="CHEBI:85027"/>
        <dbReference type="EC" id="2.7.1.160"/>
    </reaction>
</comment>
<dbReference type="Pfam" id="PF01885">
    <property type="entry name" value="PTS_2-RNA"/>
    <property type="match status" value="1"/>
</dbReference>
<comment type="similarity">
    <text evidence="2">Belongs to the KptA/TPT1 family.</text>
</comment>
<proteinExistence type="inferred from homology"/>
<comment type="function">
    <text evidence="1">Catalyzes the last step of tRNA splicing, the transfer of the splice junction 2'-phosphate from ligated tRNA to NAD to produce ADP-ribose 1''-2'' cyclic phosphate.</text>
</comment>
<evidence type="ECO:0000313" key="9">
    <source>
        <dbReference type="Proteomes" id="UP000192596"/>
    </source>
</evidence>
<keyword evidence="5" id="KW-0520">NAD</keyword>
<dbReference type="GO" id="GO:0000215">
    <property type="term" value="F:tRNA 2'-phosphotransferase activity"/>
    <property type="evidence" value="ECO:0007669"/>
    <property type="project" value="UniProtKB-EC"/>
</dbReference>
<protein>
    <recommendedName>
        <fullName evidence="3">2'-phosphotransferase</fullName>
        <ecNumber evidence="3">2.7.1.160</ecNumber>
    </recommendedName>
</protein>
<dbReference type="Gene3D" id="3.20.170.30">
    <property type="match status" value="1"/>
</dbReference>
<dbReference type="EC" id="2.7.1.160" evidence="3"/>
<dbReference type="FunCoup" id="A0A1V8SE84">
    <property type="interactions" value="421"/>
</dbReference>
<dbReference type="OrthoDB" id="419694at2759"/>
<dbReference type="AlphaFoldDB" id="A0A1V8SE84"/>
<dbReference type="InterPro" id="IPR042081">
    <property type="entry name" value="RNA_2'-PTrans_C"/>
</dbReference>
<accession>A0A1V8SE84</accession>
<comment type="caution">
    <text evidence="8">The sequence shown here is derived from an EMBL/GenBank/DDBJ whole genome shotgun (WGS) entry which is preliminary data.</text>
</comment>
<evidence type="ECO:0000256" key="6">
    <source>
        <dbReference type="ARBA" id="ARBA00047949"/>
    </source>
</evidence>
<reference evidence="9" key="1">
    <citation type="submission" date="2017-03" db="EMBL/GenBank/DDBJ databases">
        <title>Genomes of endolithic fungi from Antarctica.</title>
        <authorList>
            <person name="Coleine C."/>
            <person name="Masonjones S."/>
            <person name="Stajich J.E."/>
        </authorList>
    </citation>
    <scope>NUCLEOTIDE SEQUENCE [LARGE SCALE GENOMIC DNA]</scope>
    <source>
        <strain evidence="9">CCFEE 5527</strain>
    </source>
</reference>
<dbReference type="InParanoid" id="A0A1V8SE84"/>
<dbReference type="Gene3D" id="1.10.10.970">
    <property type="entry name" value="RNA 2'-phosphotransferase, Tpt1/KptA family, N-terminal domain"/>
    <property type="match status" value="1"/>
</dbReference>
<dbReference type="SUPFAM" id="SSF56399">
    <property type="entry name" value="ADP-ribosylation"/>
    <property type="match status" value="1"/>
</dbReference>
<dbReference type="GO" id="GO:0006388">
    <property type="term" value="P:tRNA splicing, via endonucleolytic cleavage and ligation"/>
    <property type="evidence" value="ECO:0007669"/>
    <property type="project" value="TreeGrafter"/>
</dbReference>
<organism evidence="8 9">
    <name type="scientific">Cryoendolithus antarcticus</name>
    <dbReference type="NCBI Taxonomy" id="1507870"/>
    <lineage>
        <taxon>Eukaryota</taxon>
        <taxon>Fungi</taxon>
        <taxon>Dikarya</taxon>
        <taxon>Ascomycota</taxon>
        <taxon>Pezizomycotina</taxon>
        <taxon>Dothideomycetes</taxon>
        <taxon>Dothideomycetidae</taxon>
        <taxon>Cladosporiales</taxon>
        <taxon>Cladosporiaceae</taxon>
        <taxon>Cryoendolithus</taxon>
    </lineage>
</organism>
<gene>
    <name evidence="8" type="ORF">B0A48_16635</name>
</gene>
<evidence type="ECO:0000256" key="1">
    <source>
        <dbReference type="ARBA" id="ARBA00003343"/>
    </source>
</evidence>
<dbReference type="PANTHER" id="PTHR12684">
    <property type="entry name" value="PUTATIVE PHOSPHOTRANSFERASE"/>
    <property type="match status" value="1"/>
</dbReference>
<dbReference type="PANTHER" id="PTHR12684:SF2">
    <property type="entry name" value="TRNA 2'-PHOSPHOTRANSFERASE 1"/>
    <property type="match status" value="1"/>
</dbReference>
<evidence type="ECO:0000256" key="7">
    <source>
        <dbReference type="SAM" id="MobiDB-lite"/>
    </source>
</evidence>
<keyword evidence="4" id="KW-0808">Transferase</keyword>
<evidence type="ECO:0000313" key="8">
    <source>
        <dbReference type="EMBL" id="OQN97482.1"/>
    </source>
</evidence>
<keyword evidence="9" id="KW-1185">Reference proteome</keyword>
<name>A0A1V8SE84_9PEZI</name>
<dbReference type="STRING" id="1507870.A0A1V8SE84"/>
<evidence type="ECO:0000256" key="2">
    <source>
        <dbReference type="ARBA" id="ARBA00009836"/>
    </source>
</evidence>
<feature type="region of interest" description="Disordered" evidence="7">
    <location>
        <begin position="89"/>
        <end position="111"/>
    </location>
</feature>
<dbReference type="Proteomes" id="UP000192596">
    <property type="component" value="Unassembled WGS sequence"/>
</dbReference>
<sequence>MARGGRSGGNRPAVTRNTQISKTMSWLLRHGAEKEGLTFTSSGFLPVSAVLQNQKLKSLKVTFDEVKEVVKEDAKGRFSLVTAASLAAGKDAGEETSGVTGQSDETSNDPRDWLIRANQGHSLKIEDADGLLTPITAENLPIMAVHGTTRSAWPQILASGGLKPMGRNHVHFATGLPPAWSKLQAESVNSVTAMDDETAKAAVVSGMRNSSSVLMYLDLAKALEKGIKFGLSENGVVLTEGDESGLVPIGLFSKVEERGGEGLVLVEAGQVVADIPEGWGKAKGKGKG</sequence>
<dbReference type="InterPro" id="IPR002745">
    <property type="entry name" value="Ptrans_KptA/Tpt1"/>
</dbReference>
<dbReference type="InterPro" id="IPR042080">
    <property type="entry name" value="RNA_2'-PTrans_N"/>
</dbReference>
<evidence type="ECO:0000256" key="3">
    <source>
        <dbReference type="ARBA" id="ARBA00012007"/>
    </source>
</evidence>
<dbReference type="EMBL" id="NAJO01000053">
    <property type="protein sequence ID" value="OQN97482.1"/>
    <property type="molecule type" value="Genomic_DNA"/>
</dbReference>
<evidence type="ECO:0000256" key="5">
    <source>
        <dbReference type="ARBA" id="ARBA00023027"/>
    </source>
</evidence>